<dbReference type="InterPro" id="IPR050054">
    <property type="entry name" value="UPRTase/APRTase"/>
</dbReference>
<evidence type="ECO:0000256" key="10">
    <source>
        <dbReference type="ARBA" id="ARBA00022726"/>
    </source>
</evidence>
<dbReference type="EMBL" id="JAVDQF010000001">
    <property type="protein sequence ID" value="MDR6270854.1"/>
    <property type="molecule type" value="Genomic_DNA"/>
</dbReference>
<comment type="caution">
    <text evidence="13">The sequence shown here is derived from an EMBL/GenBank/DDBJ whole genome shotgun (WGS) entry which is preliminary data.</text>
</comment>
<keyword evidence="9 11" id="KW-0808">Transferase</keyword>
<evidence type="ECO:0000256" key="8">
    <source>
        <dbReference type="ARBA" id="ARBA00022676"/>
    </source>
</evidence>
<evidence type="ECO:0000256" key="3">
    <source>
        <dbReference type="ARBA" id="ARBA00004496"/>
    </source>
</evidence>
<dbReference type="CDD" id="cd06223">
    <property type="entry name" value="PRTases_typeI"/>
    <property type="match status" value="1"/>
</dbReference>
<evidence type="ECO:0000256" key="6">
    <source>
        <dbReference type="ARBA" id="ARBA00011893"/>
    </source>
</evidence>
<comment type="pathway">
    <text evidence="4 11">Purine metabolism; AMP biosynthesis via salvage pathway; AMP from adenine: step 1/1.</text>
</comment>
<dbReference type="Gene3D" id="3.40.50.2020">
    <property type="match status" value="1"/>
</dbReference>
<dbReference type="InterPro" id="IPR029057">
    <property type="entry name" value="PRTase-like"/>
</dbReference>
<accession>A0ABU1JFF3</accession>
<protein>
    <recommendedName>
        <fullName evidence="6 11">Adenine phosphoribosyltransferase</fullName>
        <shortName evidence="11">APRT</shortName>
        <ecNumber evidence="6 11">2.4.2.7</ecNumber>
    </recommendedName>
</protein>
<evidence type="ECO:0000256" key="5">
    <source>
        <dbReference type="ARBA" id="ARBA00008391"/>
    </source>
</evidence>
<dbReference type="PANTHER" id="PTHR32315:SF3">
    <property type="entry name" value="ADENINE PHOSPHORIBOSYLTRANSFERASE"/>
    <property type="match status" value="1"/>
</dbReference>
<dbReference type="EC" id="2.4.2.7" evidence="6 11"/>
<dbReference type="Pfam" id="PF00156">
    <property type="entry name" value="Pribosyltran"/>
    <property type="match status" value="1"/>
</dbReference>
<dbReference type="PANTHER" id="PTHR32315">
    <property type="entry name" value="ADENINE PHOSPHORIBOSYLTRANSFERASE"/>
    <property type="match status" value="1"/>
</dbReference>
<evidence type="ECO:0000259" key="12">
    <source>
        <dbReference type="Pfam" id="PF00156"/>
    </source>
</evidence>
<gene>
    <name evidence="11" type="primary">apt</name>
    <name evidence="13" type="ORF">JOE69_003092</name>
</gene>
<dbReference type="InterPro" id="IPR005764">
    <property type="entry name" value="Ade_phspho_trans"/>
</dbReference>
<comment type="catalytic activity">
    <reaction evidence="1 11">
        <text>AMP + diphosphate = 5-phospho-alpha-D-ribose 1-diphosphate + adenine</text>
        <dbReference type="Rhea" id="RHEA:16609"/>
        <dbReference type="ChEBI" id="CHEBI:16708"/>
        <dbReference type="ChEBI" id="CHEBI:33019"/>
        <dbReference type="ChEBI" id="CHEBI:58017"/>
        <dbReference type="ChEBI" id="CHEBI:456215"/>
        <dbReference type="EC" id="2.4.2.7"/>
    </reaction>
</comment>
<evidence type="ECO:0000256" key="9">
    <source>
        <dbReference type="ARBA" id="ARBA00022679"/>
    </source>
</evidence>
<sequence length="187" mass="19792">MGNRVGMQHDSKTDETVEARINRLCATVPDYPKPGITFRDLTPVFADGATLRAVVDALIEPFEGQFDAVAGVEARGFLLAAAAAYASGTGVITVRKAGKLPRAVYTESYDLEYGKAALELHQDDIPAGCRVLILDDVLATGGTLAAASRLFARAEVNVAGYGVVLELGELHGRAALAGHRVRSLVRL</sequence>
<organism evidence="13 14">
    <name type="scientific">Arthrobacter russicus</name>
    <dbReference type="NCBI Taxonomy" id="172040"/>
    <lineage>
        <taxon>Bacteria</taxon>
        <taxon>Bacillati</taxon>
        <taxon>Actinomycetota</taxon>
        <taxon>Actinomycetes</taxon>
        <taxon>Micrococcales</taxon>
        <taxon>Micrococcaceae</taxon>
        <taxon>Arthrobacter</taxon>
    </lineage>
</organism>
<dbReference type="GO" id="GO:0003999">
    <property type="term" value="F:adenine phosphoribosyltransferase activity"/>
    <property type="evidence" value="ECO:0007669"/>
    <property type="project" value="UniProtKB-EC"/>
</dbReference>
<comment type="subunit">
    <text evidence="11">Homodimer.</text>
</comment>
<dbReference type="Proteomes" id="UP001185069">
    <property type="component" value="Unassembled WGS sequence"/>
</dbReference>
<evidence type="ECO:0000256" key="2">
    <source>
        <dbReference type="ARBA" id="ARBA00003968"/>
    </source>
</evidence>
<comment type="similarity">
    <text evidence="5 11">Belongs to the purine/pyrimidine phosphoribosyltransferase family.</text>
</comment>
<proteinExistence type="inferred from homology"/>
<keyword evidence="8 11" id="KW-0328">Glycosyltransferase</keyword>
<comment type="function">
    <text evidence="2 11">Catalyzes a salvage reaction resulting in the formation of AMP, that is energically less costly than de novo synthesis.</text>
</comment>
<evidence type="ECO:0000256" key="11">
    <source>
        <dbReference type="HAMAP-Rule" id="MF_00004"/>
    </source>
</evidence>
<evidence type="ECO:0000313" key="13">
    <source>
        <dbReference type="EMBL" id="MDR6270854.1"/>
    </source>
</evidence>
<keyword evidence="7 11" id="KW-0963">Cytoplasm</keyword>
<keyword evidence="10 11" id="KW-0660">Purine salvage</keyword>
<keyword evidence="14" id="KW-1185">Reference proteome</keyword>
<feature type="domain" description="Phosphoribosyltransferase" evidence="12">
    <location>
        <begin position="61"/>
        <end position="165"/>
    </location>
</feature>
<evidence type="ECO:0000313" key="14">
    <source>
        <dbReference type="Proteomes" id="UP001185069"/>
    </source>
</evidence>
<evidence type="ECO:0000256" key="1">
    <source>
        <dbReference type="ARBA" id="ARBA00000868"/>
    </source>
</evidence>
<evidence type="ECO:0000256" key="4">
    <source>
        <dbReference type="ARBA" id="ARBA00004659"/>
    </source>
</evidence>
<dbReference type="InterPro" id="IPR000836">
    <property type="entry name" value="PRTase_dom"/>
</dbReference>
<evidence type="ECO:0000256" key="7">
    <source>
        <dbReference type="ARBA" id="ARBA00022490"/>
    </source>
</evidence>
<comment type="subcellular location">
    <subcellularLocation>
        <location evidence="3 11">Cytoplasm</location>
    </subcellularLocation>
</comment>
<dbReference type="NCBIfam" id="NF002634">
    <property type="entry name" value="PRK02304.1-3"/>
    <property type="match status" value="1"/>
</dbReference>
<dbReference type="SUPFAM" id="SSF53271">
    <property type="entry name" value="PRTase-like"/>
    <property type="match status" value="1"/>
</dbReference>
<reference evidence="13 14" key="1">
    <citation type="submission" date="2023-07" db="EMBL/GenBank/DDBJ databases">
        <title>Sequencing the genomes of 1000 actinobacteria strains.</title>
        <authorList>
            <person name="Klenk H.-P."/>
        </authorList>
    </citation>
    <scope>NUCLEOTIDE SEQUENCE [LARGE SCALE GENOMIC DNA]</scope>
    <source>
        <strain evidence="13 14">DSM 14555</strain>
    </source>
</reference>
<dbReference type="NCBIfam" id="NF002636">
    <property type="entry name" value="PRK02304.1-5"/>
    <property type="match status" value="1"/>
</dbReference>
<name>A0ABU1JFF3_9MICC</name>
<dbReference type="HAMAP" id="MF_00004">
    <property type="entry name" value="Aden_phosphoribosyltr"/>
    <property type="match status" value="1"/>
</dbReference>